<evidence type="ECO:0000259" key="5">
    <source>
        <dbReference type="PROSITE" id="PS51879"/>
    </source>
</evidence>
<gene>
    <name evidence="6" type="ORF">PIB30_016269</name>
</gene>
<comment type="subcellular location">
    <subcellularLocation>
        <location evidence="1">Nucleus</location>
    </subcellularLocation>
</comment>
<evidence type="ECO:0000313" key="7">
    <source>
        <dbReference type="Proteomes" id="UP001341840"/>
    </source>
</evidence>
<dbReference type="Pfam" id="PF12174">
    <property type="entry name" value="RST"/>
    <property type="match status" value="1"/>
</dbReference>
<keyword evidence="2" id="KW-0539">Nucleus</keyword>
<dbReference type="InterPro" id="IPR045144">
    <property type="entry name" value="TAF4"/>
</dbReference>
<evidence type="ECO:0000256" key="2">
    <source>
        <dbReference type="ARBA" id="ARBA00023242"/>
    </source>
</evidence>
<name>A0ABU6Z5M8_9FABA</name>
<keyword evidence="7" id="KW-1185">Reference proteome</keyword>
<dbReference type="EMBL" id="JASCZI010271906">
    <property type="protein sequence ID" value="MED6217281.1"/>
    <property type="molecule type" value="Genomic_DNA"/>
</dbReference>
<feature type="region of interest" description="Disordered" evidence="4">
    <location>
        <begin position="103"/>
        <end position="137"/>
    </location>
</feature>
<feature type="region of interest" description="Disordered" evidence="4">
    <location>
        <begin position="1"/>
        <end position="89"/>
    </location>
</feature>
<dbReference type="PROSITE" id="PS51879">
    <property type="entry name" value="RST"/>
    <property type="match status" value="1"/>
</dbReference>
<evidence type="ECO:0000256" key="4">
    <source>
        <dbReference type="SAM" id="MobiDB-lite"/>
    </source>
</evidence>
<dbReference type="Proteomes" id="UP001341840">
    <property type="component" value="Unassembled WGS sequence"/>
</dbReference>
<dbReference type="PANTHER" id="PTHR15138:SF14">
    <property type="entry name" value="TRANSCRIPTION INITIATION FACTOR TFIID SUBUNIT 4"/>
    <property type="match status" value="1"/>
</dbReference>
<dbReference type="InterPro" id="IPR022003">
    <property type="entry name" value="RST"/>
</dbReference>
<keyword evidence="3" id="KW-0175">Coiled coil</keyword>
<accession>A0ABU6Z5M8</accession>
<evidence type="ECO:0000256" key="1">
    <source>
        <dbReference type="ARBA" id="ARBA00004123"/>
    </source>
</evidence>
<evidence type="ECO:0000313" key="6">
    <source>
        <dbReference type="EMBL" id="MED6217281.1"/>
    </source>
</evidence>
<dbReference type="PANTHER" id="PTHR15138">
    <property type="entry name" value="TRANSCRIPTION INITIATION FACTOR TFIID SUBUNIT 4"/>
    <property type="match status" value="1"/>
</dbReference>
<feature type="compositionally biased region" description="Basic and acidic residues" evidence="4">
    <location>
        <begin position="21"/>
        <end position="35"/>
    </location>
</feature>
<proteinExistence type="predicted"/>
<evidence type="ECO:0000256" key="3">
    <source>
        <dbReference type="SAM" id="Coils"/>
    </source>
</evidence>
<protein>
    <recommendedName>
        <fullName evidence="5">RST domain-containing protein</fullName>
    </recommendedName>
</protein>
<feature type="coiled-coil region" evidence="3">
    <location>
        <begin position="390"/>
        <end position="445"/>
    </location>
</feature>
<organism evidence="6 7">
    <name type="scientific">Stylosanthes scabra</name>
    <dbReference type="NCBI Taxonomy" id="79078"/>
    <lineage>
        <taxon>Eukaryota</taxon>
        <taxon>Viridiplantae</taxon>
        <taxon>Streptophyta</taxon>
        <taxon>Embryophyta</taxon>
        <taxon>Tracheophyta</taxon>
        <taxon>Spermatophyta</taxon>
        <taxon>Magnoliopsida</taxon>
        <taxon>eudicotyledons</taxon>
        <taxon>Gunneridae</taxon>
        <taxon>Pentapetalae</taxon>
        <taxon>rosids</taxon>
        <taxon>fabids</taxon>
        <taxon>Fabales</taxon>
        <taxon>Fabaceae</taxon>
        <taxon>Papilionoideae</taxon>
        <taxon>50 kb inversion clade</taxon>
        <taxon>dalbergioids sensu lato</taxon>
        <taxon>Dalbergieae</taxon>
        <taxon>Pterocarpus clade</taxon>
        <taxon>Stylosanthes</taxon>
    </lineage>
</organism>
<feature type="compositionally biased region" description="Polar residues" evidence="4">
    <location>
        <begin position="103"/>
        <end position="119"/>
    </location>
</feature>
<comment type="caution">
    <text evidence="6">The sequence shown here is derived from an EMBL/GenBank/DDBJ whole genome shotgun (WGS) entry which is preliminary data.</text>
</comment>
<reference evidence="6 7" key="1">
    <citation type="journal article" date="2023" name="Plants (Basel)">
        <title>Bridging the Gap: Combining Genomics and Transcriptomics Approaches to Understand Stylosanthes scabra, an Orphan Legume from the Brazilian Caatinga.</title>
        <authorList>
            <person name="Ferreira-Neto J.R.C."/>
            <person name="da Silva M.D."/>
            <person name="Binneck E."/>
            <person name="de Melo N.F."/>
            <person name="da Silva R.H."/>
            <person name="de Melo A.L.T.M."/>
            <person name="Pandolfi V."/>
            <person name="Bustamante F.O."/>
            <person name="Brasileiro-Vidal A.C."/>
            <person name="Benko-Iseppon A.M."/>
        </authorList>
    </citation>
    <scope>NUCLEOTIDE SEQUENCE [LARGE SCALE GENOMIC DNA]</scope>
    <source>
        <tissue evidence="6">Leaves</tissue>
    </source>
</reference>
<sequence length="554" mass="61399">MPQWPTPSHENQPEVQNQEPETAHQREQPSSEMEQKQPGSRAEQVALVASQGVNNPPLPQHVASPANSPPLPQHVGSQNVNNPPLPQHVGSQIQIVDTPSLPQHAASQNVSNPALSQKQNQDEGHRAQPVQASLHNSQTVGIQNLGKLIDRLPPMSNQQYAKLQQHCSKLQQQCAKLQQMSNQQATVKVAANLSMPSCSEVPCSMLLPILLSQLPKDRAMQLQILYSKLKKDEIGKDTFVPLMKAIVGDQMLRMALSKVQSQLQGQTRPNCVENVDVVDGKRSNICASPPNMASKGVAVDKLCPQLNTMNIGGAFSPFTPPTSENPSFVGNGANLGFPPPPKMQKMVIGKGKQVETGVPVPNIKFDAYSNLFQAKGVGHNLEPPITSNSRTVLEGRVKELEIRLESMENERAAFEELKVTLTSKISDLENKLKEANTEMATQLRNERTTSRWIIEPLEAEVKHLRCSVDEAKEIAHRNIMEQVRLLAPGIDFSRVHPDHRVVNGEIVNPKKDSVPKLHMLWNLKLDVKTHNYEMLFPWPTEAKERAHGNIMEQE</sequence>
<feature type="domain" description="RST" evidence="5">
    <location>
        <begin position="194"/>
        <end position="265"/>
    </location>
</feature>